<comment type="caution">
    <text evidence="4">The sequence shown here is derived from an EMBL/GenBank/DDBJ whole genome shotgun (WGS) entry which is preliminary data.</text>
</comment>
<name>A0ABW9RQM0_9BACT</name>
<accession>A0ABW9RQM0</accession>
<organism evidence="4 5">
    <name type="scientific">Fulvivirga kasyanovii</name>
    <dbReference type="NCBI Taxonomy" id="396812"/>
    <lineage>
        <taxon>Bacteria</taxon>
        <taxon>Pseudomonadati</taxon>
        <taxon>Bacteroidota</taxon>
        <taxon>Cytophagia</taxon>
        <taxon>Cytophagales</taxon>
        <taxon>Fulvivirgaceae</taxon>
        <taxon>Fulvivirga</taxon>
    </lineage>
</organism>
<comment type="similarity">
    <text evidence="1 3">Belongs to the UreD family.</text>
</comment>
<dbReference type="EMBL" id="SMLW01000568">
    <property type="protein sequence ID" value="MTI26185.1"/>
    <property type="molecule type" value="Genomic_DNA"/>
</dbReference>
<dbReference type="InterPro" id="IPR002669">
    <property type="entry name" value="UreD"/>
</dbReference>
<keyword evidence="3" id="KW-0996">Nickel insertion</keyword>
<comment type="subcellular location">
    <subcellularLocation>
        <location evidence="3">Cytoplasm</location>
    </subcellularLocation>
</comment>
<evidence type="ECO:0000313" key="4">
    <source>
        <dbReference type="EMBL" id="MTI26185.1"/>
    </source>
</evidence>
<evidence type="ECO:0000313" key="5">
    <source>
        <dbReference type="Proteomes" id="UP000798808"/>
    </source>
</evidence>
<keyword evidence="3" id="KW-0963">Cytoplasm</keyword>
<keyword evidence="5" id="KW-1185">Reference proteome</keyword>
<gene>
    <name evidence="3" type="primary">ureD</name>
    <name evidence="4" type="ORF">E1163_14605</name>
</gene>
<evidence type="ECO:0000256" key="2">
    <source>
        <dbReference type="ARBA" id="ARBA00023186"/>
    </source>
</evidence>
<dbReference type="PANTHER" id="PTHR33643">
    <property type="entry name" value="UREASE ACCESSORY PROTEIN D"/>
    <property type="match status" value="1"/>
</dbReference>
<protein>
    <recommendedName>
        <fullName evidence="3">Urease accessory protein UreD</fullName>
    </recommendedName>
</protein>
<dbReference type="PANTHER" id="PTHR33643:SF1">
    <property type="entry name" value="UREASE ACCESSORY PROTEIN D"/>
    <property type="match status" value="1"/>
</dbReference>
<dbReference type="Pfam" id="PF01774">
    <property type="entry name" value="UreD"/>
    <property type="match status" value="1"/>
</dbReference>
<comment type="subunit">
    <text evidence="3">UreD, UreF and UreG form a complex that acts as a GTP-hydrolysis-dependent molecular chaperone, activating the urease apoprotein by helping to assemble the nickel containing metallocenter of UreC. The UreE protein probably delivers the nickel.</text>
</comment>
<keyword evidence="2 3" id="KW-0143">Chaperone</keyword>
<evidence type="ECO:0000256" key="1">
    <source>
        <dbReference type="ARBA" id="ARBA00007177"/>
    </source>
</evidence>
<comment type="function">
    <text evidence="3">Required for maturation of urease via the functional incorporation of the urease nickel metallocenter.</text>
</comment>
<dbReference type="Proteomes" id="UP000798808">
    <property type="component" value="Unassembled WGS sequence"/>
</dbReference>
<dbReference type="HAMAP" id="MF_01384">
    <property type="entry name" value="UreD"/>
    <property type="match status" value="1"/>
</dbReference>
<evidence type="ECO:0000256" key="3">
    <source>
        <dbReference type="HAMAP-Rule" id="MF_01384"/>
    </source>
</evidence>
<sequence length="288" mass="32079">MIEMHQAVNSSEIEVALVRGKSKLITCKNIQPLKILHPNAHQNTCHLVLTSYGGGMVSSDVINISIKCGAHTNTFMGSQSNTRIYKNVLNAVTEQNIEGDVAESALTVVFPDPVVLQAESRFRQSQYWEVGPGGLLFLADWFQSGRTDSGEKYLFDTYLSEIKISIDGKLLVLDRFNFAPHENIADSPANFGQYQSMLSIYVAGTPDDLRFKKIENKLLEIRSETQPALNYDAGEQKCIISLTRAREGVYILRAMGKSRIDLQPLCAGLMNLLSAPELLGYNPMKRKF</sequence>
<proteinExistence type="inferred from homology"/>
<reference evidence="4 5" key="1">
    <citation type="submission" date="2019-02" db="EMBL/GenBank/DDBJ databases">
        <authorList>
            <person name="Goldberg S.R."/>
            <person name="Haltli B.A."/>
            <person name="Correa H."/>
            <person name="Russell K.G."/>
        </authorList>
    </citation>
    <scope>NUCLEOTIDE SEQUENCE [LARGE SCALE GENOMIC DNA]</scope>
    <source>
        <strain evidence="4 5">JCM 16186</strain>
    </source>
</reference>